<dbReference type="RefSeq" id="WP_317122164.1">
    <property type="nucleotide sequence ID" value="NZ_JAWJBA010000003.1"/>
</dbReference>
<name>A0ABU3XAQ3_9BACI</name>
<protein>
    <submittedName>
        <fullName evidence="2">EAL domain-containing protein</fullName>
    </submittedName>
</protein>
<feature type="domain" description="EAL" evidence="1">
    <location>
        <begin position="101"/>
        <end position="351"/>
    </location>
</feature>
<dbReference type="PROSITE" id="PS50883">
    <property type="entry name" value="EAL"/>
    <property type="match status" value="1"/>
</dbReference>
<evidence type="ECO:0000313" key="3">
    <source>
        <dbReference type="Proteomes" id="UP001287282"/>
    </source>
</evidence>
<evidence type="ECO:0000259" key="1">
    <source>
        <dbReference type="PROSITE" id="PS50883"/>
    </source>
</evidence>
<keyword evidence="3" id="KW-1185">Reference proteome</keyword>
<dbReference type="InterPro" id="IPR035919">
    <property type="entry name" value="EAL_sf"/>
</dbReference>
<comment type="caution">
    <text evidence="2">The sequence shown here is derived from an EMBL/GenBank/DDBJ whole genome shotgun (WGS) entry which is preliminary data.</text>
</comment>
<dbReference type="SMART" id="SM00052">
    <property type="entry name" value="EAL"/>
    <property type="match status" value="1"/>
</dbReference>
<dbReference type="Pfam" id="PF00563">
    <property type="entry name" value="EAL"/>
    <property type="match status" value="1"/>
</dbReference>
<dbReference type="Gene3D" id="3.20.20.450">
    <property type="entry name" value="EAL domain"/>
    <property type="match status" value="1"/>
</dbReference>
<gene>
    <name evidence="2" type="ORF">RYX56_11345</name>
</gene>
<reference evidence="2 3" key="1">
    <citation type="submission" date="2023-10" db="EMBL/GenBank/DDBJ databases">
        <title>Screening of Alkalihalobacillus lindianensis BZ-TG-R113 and Its Alleviation of Salt Stress on Rapeseed Growth.</title>
        <authorList>
            <person name="Zhao B."/>
            <person name="Guo T."/>
        </authorList>
    </citation>
    <scope>NUCLEOTIDE SEQUENCE [LARGE SCALE GENOMIC DNA]</scope>
    <source>
        <strain evidence="2 3">BZ-TG-R113</strain>
    </source>
</reference>
<accession>A0ABU3XAQ3</accession>
<evidence type="ECO:0000313" key="2">
    <source>
        <dbReference type="EMBL" id="MDV2684964.1"/>
    </source>
</evidence>
<dbReference type="CDD" id="cd01948">
    <property type="entry name" value="EAL"/>
    <property type="match status" value="1"/>
</dbReference>
<proteinExistence type="predicted"/>
<dbReference type="EMBL" id="JAWJBA010000003">
    <property type="protein sequence ID" value="MDV2684964.1"/>
    <property type="molecule type" value="Genomic_DNA"/>
</dbReference>
<dbReference type="InterPro" id="IPR050706">
    <property type="entry name" value="Cyclic-di-GMP_PDE-like"/>
</dbReference>
<dbReference type="SUPFAM" id="SSF141868">
    <property type="entry name" value="EAL domain-like"/>
    <property type="match status" value="1"/>
</dbReference>
<dbReference type="PANTHER" id="PTHR33121:SF15">
    <property type="entry name" value="BLUE LIGHT- AND TEMPERATURE-REGULATED ANTIREPRESSOR BLUF"/>
    <property type="match status" value="1"/>
</dbReference>
<sequence>MNSCRNCGYIPDLPSSGNLLMKLKGHPQLEKIEEVLQLGDFTYRLNDNNIYSIPYQNEETLNKLIQQLDPILLTNEYTYATYSVEESEHFANFVRYEQLRERIMNWPLVRVINEGLFTQHMQPIVQLTTEEVFGYEFLVRPIQSELSFNPGTLFSFSQKAGLQSVLDSQARISSIEISSKLLRNGVKRFINFLPSSIYDPNHCLKSTLYAVEKYGVQPEDLIFEVVETEKIHDIDHLKNIFNVYQKQGIQVALDDLGAGFATVDILRELKPNFAKIDRAIIDHCDQYTEKQTKIKEIVNVADAYGIKLLAEGIERKEEADLCAELNIPLAQGYYFGRPKAEPVTNVFPFAN</sequence>
<dbReference type="Proteomes" id="UP001287282">
    <property type="component" value="Unassembled WGS sequence"/>
</dbReference>
<dbReference type="PANTHER" id="PTHR33121">
    <property type="entry name" value="CYCLIC DI-GMP PHOSPHODIESTERASE PDEF"/>
    <property type="match status" value="1"/>
</dbReference>
<dbReference type="InterPro" id="IPR001633">
    <property type="entry name" value="EAL_dom"/>
</dbReference>
<organism evidence="2 3">
    <name type="scientific">Alkalihalophilus lindianensis</name>
    <dbReference type="NCBI Taxonomy" id="1630542"/>
    <lineage>
        <taxon>Bacteria</taxon>
        <taxon>Bacillati</taxon>
        <taxon>Bacillota</taxon>
        <taxon>Bacilli</taxon>
        <taxon>Bacillales</taxon>
        <taxon>Bacillaceae</taxon>
        <taxon>Alkalihalophilus</taxon>
    </lineage>
</organism>